<dbReference type="InterPro" id="IPR000653">
    <property type="entry name" value="DegT/StrS_aminotransferase"/>
</dbReference>
<dbReference type="Pfam" id="PF01041">
    <property type="entry name" value="DegT_DnrJ_EryC1"/>
    <property type="match status" value="1"/>
</dbReference>
<keyword evidence="1 3" id="KW-0663">Pyridoxal phosphate</keyword>
<sequence length="368" mass="40433">MKVPFLSFTPQNQAIRTQVLDAMSRVFDSQWYVLGEAVQQFEAEYARFSTTTECVGVANGLDALHLALKALDVKEGDEVIVPSNTYIATWLAISFVGATPVPVEPNPTTYNLDPALLEAAITPRTRAIMPVHLYGQACEMTAIMEIARRHNLYVIEDNAQSQGATFEGGITGSFGDVNATSFYPGKNLGALGDAGAVTTSNADLARKVRTLRNYGSQQKYYNEVIGHNSRLDELQAAVLSAKLPMLMEWTGQRQQVAALYNERLADIADLRLPVVAAGATHVYHLYVVRTSRRDELQKYLTEQGIGTLIHYPIPPHLQEAYRSMNFKAGDFPIAENLATSCLSLPMWPGMTAADVAIVTDAIRSFLSR</sequence>
<dbReference type="RefSeq" id="WP_345074221.1">
    <property type="nucleotide sequence ID" value="NZ_BAABDJ010000036.1"/>
</dbReference>
<dbReference type="Gene3D" id="3.40.640.10">
    <property type="entry name" value="Type I PLP-dependent aspartate aminotransferase-like (Major domain)"/>
    <property type="match status" value="1"/>
</dbReference>
<dbReference type="SUPFAM" id="SSF53383">
    <property type="entry name" value="PLP-dependent transferases"/>
    <property type="match status" value="1"/>
</dbReference>
<keyword evidence="4" id="KW-0808">Transferase</keyword>
<reference evidence="5" key="1">
    <citation type="journal article" date="2019" name="Int. J. Syst. Evol. Microbiol.">
        <title>The Global Catalogue of Microorganisms (GCM) 10K type strain sequencing project: providing services to taxonomists for standard genome sequencing and annotation.</title>
        <authorList>
            <consortium name="The Broad Institute Genomics Platform"/>
            <consortium name="The Broad Institute Genome Sequencing Center for Infectious Disease"/>
            <person name="Wu L."/>
            <person name="Ma J."/>
        </authorList>
    </citation>
    <scope>NUCLEOTIDE SEQUENCE [LARGE SCALE GENOMIC DNA]</scope>
    <source>
        <strain evidence="5">JCM 17224</strain>
    </source>
</reference>
<comment type="similarity">
    <text evidence="2 3">Belongs to the DegT/DnrJ/EryC1 family.</text>
</comment>
<dbReference type="PANTHER" id="PTHR30244">
    <property type="entry name" value="TRANSAMINASE"/>
    <property type="match status" value="1"/>
</dbReference>
<dbReference type="InterPro" id="IPR015422">
    <property type="entry name" value="PyrdxlP-dep_Trfase_small"/>
</dbReference>
<evidence type="ECO:0000313" key="5">
    <source>
        <dbReference type="Proteomes" id="UP001500567"/>
    </source>
</evidence>
<comment type="caution">
    <text evidence="4">The sequence shown here is derived from an EMBL/GenBank/DDBJ whole genome shotgun (WGS) entry which is preliminary data.</text>
</comment>
<dbReference type="PIRSF" id="PIRSF000390">
    <property type="entry name" value="PLP_StrS"/>
    <property type="match status" value="1"/>
</dbReference>
<proteinExistence type="inferred from homology"/>
<keyword evidence="5" id="KW-1185">Reference proteome</keyword>
<gene>
    <name evidence="4" type="ORF">GCM10022408_30950</name>
</gene>
<dbReference type="CDD" id="cd00616">
    <property type="entry name" value="AHBA_syn"/>
    <property type="match status" value="1"/>
</dbReference>
<keyword evidence="4" id="KW-0032">Aminotransferase</keyword>
<name>A0ABP7SRV6_9BACT</name>
<dbReference type="EMBL" id="BAABDJ010000036">
    <property type="protein sequence ID" value="GAA4015444.1"/>
    <property type="molecule type" value="Genomic_DNA"/>
</dbReference>
<evidence type="ECO:0000256" key="2">
    <source>
        <dbReference type="ARBA" id="ARBA00037999"/>
    </source>
</evidence>
<protein>
    <submittedName>
        <fullName evidence="4">DegT/DnrJ/EryC1/StrS family aminotransferase</fullName>
    </submittedName>
</protein>
<accession>A0ABP7SRV6</accession>
<dbReference type="GO" id="GO:0008483">
    <property type="term" value="F:transaminase activity"/>
    <property type="evidence" value="ECO:0007669"/>
    <property type="project" value="UniProtKB-KW"/>
</dbReference>
<evidence type="ECO:0000256" key="3">
    <source>
        <dbReference type="RuleBase" id="RU004508"/>
    </source>
</evidence>
<dbReference type="InterPro" id="IPR015421">
    <property type="entry name" value="PyrdxlP-dep_Trfase_major"/>
</dbReference>
<dbReference type="Gene3D" id="3.90.1150.10">
    <property type="entry name" value="Aspartate Aminotransferase, domain 1"/>
    <property type="match status" value="1"/>
</dbReference>
<dbReference type="PANTHER" id="PTHR30244:SF36">
    <property type="entry name" value="3-OXO-GLUCOSE-6-PHOSPHATE:GLUTAMATE AMINOTRANSFERASE"/>
    <property type="match status" value="1"/>
</dbReference>
<evidence type="ECO:0000256" key="1">
    <source>
        <dbReference type="ARBA" id="ARBA00022898"/>
    </source>
</evidence>
<evidence type="ECO:0000313" key="4">
    <source>
        <dbReference type="EMBL" id="GAA4015444.1"/>
    </source>
</evidence>
<dbReference type="InterPro" id="IPR015424">
    <property type="entry name" value="PyrdxlP-dep_Trfase"/>
</dbReference>
<organism evidence="4 5">
    <name type="scientific">Hymenobacter fastidiosus</name>
    <dbReference type="NCBI Taxonomy" id="486264"/>
    <lineage>
        <taxon>Bacteria</taxon>
        <taxon>Pseudomonadati</taxon>
        <taxon>Bacteroidota</taxon>
        <taxon>Cytophagia</taxon>
        <taxon>Cytophagales</taxon>
        <taxon>Hymenobacteraceae</taxon>
        <taxon>Hymenobacter</taxon>
    </lineage>
</organism>
<dbReference type="Proteomes" id="UP001500567">
    <property type="component" value="Unassembled WGS sequence"/>
</dbReference>